<evidence type="ECO:0000313" key="3">
    <source>
        <dbReference type="EMBL" id="ACZ41453.1"/>
    </source>
</evidence>
<protein>
    <submittedName>
        <fullName evidence="3">YceI family protein</fullName>
    </submittedName>
</protein>
<dbReference type="InterPro" id="IPR007372">
    <property type="entry name" value="Lipid/polyisoprenoid-bd_YceI"/>
</dbReference>
<dbReference type="Proteomes" id="UP000000323">
    <property type="component" value="Chromosome 1"/>
</dbReference>
<organism evidence="3 4">
    <name type="scientific">Thermobaculum terrenum (strain ATCC BAA-798 / CCMEE 7001 / YNP1)</name>
    <dbReference type="NCBI Taxonomy" id="525904"/>
    <lineage>
        <taxon>Bacteria</taxon>
        <taxon>Bacillati</taxon>
        <taxon>Chloroflexota</taxon>
        <taxon>Chloroflexia</taxon>
        <taxon>Candidatus Thermobaculales</taxon>
        <taxon>Candidatus Thermobaculaceae</taxon>
        <taxon>Thermobaculum</taxon>
    </lineage>
</organism>
<dbReference type="HOGENOM" id="CLU_1128189_0_0_0"/>
<dbReference type="Pfam" id="PF04264">
    <property type="entry name" value="YceI"/>
    <property type="match status" value="1"/>
</dbReference>
<evidence type="ECO:0000259" key="2">
    <source>
        <dbReference type="SMART" id="SM00867"/>
    </source>
</evidence>
<name>D1CEU7_THET1</name>
<keyword evidence="4" id="KW-1185">Reference proteome</keyword>
<evidence type="ECO:0000313" key="4">
    <source>
        <dbReference type="Proteomes" id="UP000000323"/>
    </source>
</evidence>
<dbReference type="EMBL" id="CP001825">
    <property type="protein sequence ID" value="ACZ41453.1"/>
    <property type="molecule type" value="Genomic_DNA"/>
</dbReference>
<dbReference type="STRING" id="525904.Tter_0535"/>
<reference evidence="4" key="1">
    <citation type="journal article" date="2010" name="Stand. Genomic Sci.">
        <title>Complete genome sequence of 'Thermobaculum terrenum' type strain (YNP1).</title>
        <authorList>
            <person name="Kiss H."/>
            <person name="Cleland D."/>
            <person name="Lapidus A."/>
            <person name="Lucas S."/>
            <person name="Glavina Del Rio T."/>
            <person name="Nolan M."/>
            <person name="Tice H."/>
            <person name="Han C."/>
            <person name="Goodwin L."/>
            <person name="Pitluck S."/>
            <person name="Liolios K."/>
            <person name="Ivanova N."/>
            <person name="Mavromatis K."/>
            <person name="Ovchinnikova G."/>
            <person name="Pati A."/>
            <person name="Chen A."/>
            <person name="Palaniappan K."/>
            <person name="Land M."/>
            <person name="Hauser L."/>
            <person name="Chang Y."/>
            <person name="Jeffries C."/>
            <person name="Lu M."/>
            <person name="Brettin T."/>
            <person name="Detter J."/>
            <person name="Goker M."/>
            <person name="Tindall B."/>
            <person name="Beck B."/>
            <person name="McDermott T."/>
            <person name="Woyke T."/>
            <person name="Bristow J."/>
            <person name="Eisen J."/>
            <person name="Markowitz V."/>
            <person name="Hugenholtz P."/>
            <person name="Kyrpides N."/>
            <person name="Klenk H."/>
            <person name="Cheng J."/>
        </authorList>
    </citation>
    <scope>NUCLEOTIDE SEQUENCE [LARGE SCALE GENOMIC DNA]</scope>
    <source>
        <strain evidence="4">ATCC BAA-798 / YNP1</strain>
    </source>
</reference>
<dbReference type="eggNOG" id="COG2353">
    <property type="taxonomic scope" value="Bacteria"/>
</dbReference>
<dbReference type="Gene3D" id="2.40.128.110">
    <property type="entry name" value="Lipid/polyisoprenoid-binding, YceI-like"/>
    <property type="match status" value="1"/>
</dbReference>
<dbReference type="PANTHER" id="PTHR34406">
    <property type="entry name" value="PROTEIN YCEI"/>
    <property type="match status" value="1"/>
</dbReference>
<dbReference type="RefSeq" id="WP_012874488.1">
    <property type="nucleotide sequence ID" value="NC_013525.1"/>
</dbReference>
<dbReference type="SMART" id="SM00867">
    <property type="entry name" value="YceI"/>
    <property type="match status" value="1"/>
</dbReference>
<dbReference type="OrthoDB" id="155256at2"/>
<dbReference type="InterPro" id="IPR036761">
    <property type="entry name" value="TTHA0802/YceI-like_sf"/>
</dbReference>
<dbReference type="AlphaFoldDB" id="D1CEU7"/>
<evidence type="ECO:0000256" key="1">
    <source>
        <dbReference type="ARBA" id="ARBA00008812"/>
    </source>
</evidence>
<sequence>MKRLVALLSVVMLLIAAVAYSYLKPTAAPSGPITADPVSTPSGDTDARVFTISQDGSQARFIIDEVLNGSPKTVVGTTNQVAGQISIDPNDVSSTRVGTIRINARTFQTDSSQRDRAIQNRILETSSYEFITFTPREITGLPGDPAIGRTYNLKVTGDLKIKDVSREVTFDVTVKPESQSRLTGKATATIKYADWGISIPQVPFVANVSDEVRLELDFLAVSS</sequence>
<proteinExistence type="inferred from homology"/>
<dbReference type="PANTHER" id="PTHR34406:SF1">
    <property type="entry name" value="PROTEIN YCEI"/>
    <property type="match status" value="1"/>
</dbReference>
<gene>
    <name evidence="3" type="ordered locus">Tter_0535</name>
</gene>
<accession>D1CEU7</accession>
<dbReference type="KEGG" id="ttr:Tter_0535"/>
<comment type="similarity">
    <text evidence="1">Belongs to the UPF0312 family.</text>
</comment>
<feature type="domain" description="Lipid/polyisoprenoid-binding YceI-like" evidence="2">
    <location>
        <begin position="49"/>
        <end position="221"/>
    </location>
</feature>
<dbReference type="SUPFAM" id="SSF101874">
    <property type="entry name" value="YceI-like"/>
    <property type="match status" value="1"/>
</dbReference>